<dbReference type="GO" id="GO:0015969">
    <property type="term" value="P:guanosine tetraphosphate metabolic process"/>
    <property type="evidence" value="ECO:0007669"/>
    <property type="project" value="InterPro"/>
</dbReference>
<dbReference type="CDD" id="cd05399">
    <property type="entry name" value="NT_Rel-Spo_like"/>
    <property type="match status" value="1"/>
</dbReference>
<dbReference type="RefSeq" id="XP_024728523.1">
    <property type="nucleotide sequence ID" value="XM_024881764.1"/>
</dbReference>
<dbReference type="OrthoDB" id="4719016at2759"/>
<dbReference type="EMBL" id="KZ613912">
    <property type="protein sequence ID" value="PMD51619.1"/>
    <property type="molecule type" value="Genomic_DNA"/>
</dbReference>
<evidence type="ECO:0000313" key="2">
    <source>
        <dbReference type="EMBL" id="PMD51619.1"/>
    </source>
</evidence>
<dbReference type="InterPro" id="IPR043519">
    <property type="entry name" value="NT_sf"/>
</dbReference>
<protein>
    <recommendedName>
        <fullName evidence="1">RelA/SpoT domain-containing protein</fullName>
    </recommendedName>
</protein>
<dbReference type="STRING" id="1095630.A0A2J6SLH6"/>
<dbReference type="PANTHER" id="PTHR41773">
    <property type="entry name" value="GTP PYROPHOSPHATASE-RELATED"/>
    <property type="match status" value="1"/>
</dbReference>
<evidence type="ECO:0000259" key="1">
    <source>
        <dbReference type="SMART" id="SM00954"/>
    </source>
</evidence>
<dbReference type="SMART" id="SM00954">
    <property type="entry name" value="RelA_SpoT"/>
    <property type="match status" value="1"/>
</dbReference>
<dbReference type="SUPFAM" id="SSF81301">
    <property type="entry name" value="Nucleotidyltransferase"/>
    <property type="match status" value="1"/>
</dbReference>
<accession>A0A2J6SLH6</accession>
<sequence length="609" mass="69017">MQNIFDKSLSPPIRQFIETWAKNQTLWQELTHAADSFFREALVDNKQLKYYIFSRAKEKKSILKGVARRESQREEGLFTNEEEILNTMHDLAGIRILTPFPKDVNEVRTLLKEQFGENGVKETYWGLDEKGRVVENEYGRFVGYRATHFHVKWKQPSDKYSSARLTKSEHDGWTVEVQVTTMLMNSWQEVQHDLIYKESKGPPSQDEKDIVMTINGMAHAGEVALEHLERVQQNRIQKDGRPFQHADELVTWLREKDRTDLLESEIAANNSALKNTRIGSNVSAVYLAVLFDITKISTFASPNQLREALRKANPYGGLRPKLLLSSHDVESLAADISLWVIAKVCVEANGWKFTIEKLGLGPQLSTRFTPLDPNSQAKAWAIVNAINLALSERSNIEVIGKEIHNQAIALCKKPEDIQLFNRALFSTVTKHTIGSDDQNLIDILWEGLYSNTRLFSLLQASMSMLAADVVVVPKVEYAYGSRCVIWPGHWRGIGREEEWIASILRPSRESIVSFISTTASSITLLSEVKADNFPWGALDTNGDFFDKGGFTVHQWGTQLGVSELAVDEPKGKGADYLYDGPQFGTFARDSSWKGKVESLRKRTLESYQD</sequence>
<name>A0A2J6SLH6_9HELO</name>
<feature type="domain" description="RelA/SpoT" evidence="1">
    <location>
        <begin position="54"/>
        <end position="202"/>
    </location>
</feature>
<dbReference type="PANTHER" id="PTHR41773:SF1">
    <property type="entry name" value="RELA_SPOT DOMAIN-CONTAINING PROTEIN"/>
    <property type="match status" value="1"/>
</dbReference>
<evidence type="ECO:0000313" key="3">
    <source>
        <dbReference type="Proteomes" id="UP000235371"/>
    </source>
</evidence>
<dbReference type="Pfam" id="PF04607">
    <property type="entry name" value="RelA_SpoT"/>
    <property type="match status" value="1"/>
</dbReference>
<dbReference type="InParanoid" id="A0A2J6SLH6"/>
<keyword evidence="3" id="KW-1185">Reference proteome</keyword>
<proteinExistence type="predicted"/>
<dbReference type="Proteomes" id="UP000235371">
    <property type="component" value="Unassembled WGS sequence"/>
</dbReference>
<dbReference type="GeneID" id="36589841"/>
<dbReference type="InterPro" id="IPR007685">
    <property type="entry name" value="RelA_SpoT"/>
</dbReference>
<reference evidence="2 3" key="1">
    <citation type="submission" date="2016-04" db="EMBL/GenBank/DDBJ databases">
        <title>A degradative enzymes factory behind the ericoid mycorrhizal symbiosis.</title>
        <authorList>
            <consortium name="DOE Joint Genome Institute"/>
            <person name="Martino E."/>
            <person name="Morin E."/>
            <person name="Grelet G."/>
            <person name="Kuo A."/>
            <person name="Kohler A."/>
            <person name="Daghino S."/>
            <person name="Barry K."/>
            <person name="Choi C."/>
            <person name="Cichocki N."/>
            <person name="Clum A."/>
            <person name="Copeland A."/>
            <person name="Hainaut M."/>
            <person name="Haridas S."/>
            <person name="Labutti K."/>
            <person name="Lindquist E."/>
            <person name="Lipzen A."/>
            <person name="Khouja H.-R."/>
            <person name="Murat C."/>
            <person name="Ohm R."/>
            <person name="Olson A."/>
            <person name="Spatafora J."/>
            <person name="Veneault-Fourrey C."/>
            <person name="Henrissat B."/>
            <person name="Grigoriev I."/>
            <person name="Martin F."/>
            <person name="Perotto S."/>
        </authorList>
    </citation>
    <scope>NUCLEOTIDE SEQUENCE [LARGE SCALE GENOMIC DNA]</scope>
    <source>
        <strain evidence="2 3">E</strain>
    </source>
</reference>
<dbReference type="AlphaFoldDB" id="A0A2J6SLH6"/>
<organism evidence="2 3">
    <name type="scientific">Hyaloscypha bicolor E</name>
    <dbReference type="NCBI Taxonomy" id="1095630"/>
    <lineage>
        <taxon>Eukaryota</taxon>
        <taxon>Fungi</taxon>
        <taxon>Dikarya</taxon>
        <taxon>Ascomycota</taxon>
        <taxon>Pezizomycotina</taxon>
        <taxon>Leotiomycetes</taxon>
        <taxon>Helotiales</taxon>
        <taxon>Hyaloscyphaceae</taxon>
        <taxon>Hyaloscypha</taxon>
        <taxon>Hyaloscypha bicolor</taxon>
    </lineage>
</organism>
<dbReference type="Gene3D" id="3.30.460.10">
    <property type="entry name" value="Beta Polymerase, domain 2"/>
    <property type="match status" value="1"/>
</dbReference>
<gene>
    <name evidence="2" type="ORF">K444DRAFT_620704</name>
</gene>